<organism evidence="9 10">
    <name type="scientific">Kribbella rubisoli</name>
    <dbReference type="NCBI Taxonomy" id="3075929"/>
    <lineage>
        <taxon>Bacteria</taxon>
        <taxon>Bacillati</taxon>
        <taxon>Actinomycetota</taxon>
        <taxon>Actinomycetes</taxon>
        <taxon>Propionibacteriales</taxon>
        <taxon>Kribbellaceae</taxon>
        <taxon>Kribbella</taxon>
    </lineage>
</organism>
<reference evidence="9 10" key="1">
    <citation type="journal article" date="2015" name="Stand. Genomic Sci.">
        <title>Genomic Encyclopedia of Bacterial and Archaeal Type Strains, Phase III: the genomes of soil and plant-associated and newly described type strains.</title>
        <authorList>
            <person name="Whitman W.B."/>
            <person name="Woyke T."/>
            <person name="Klenk H.P."/>
            <person name="Zhou Y."/>
            <person name="Lilburn T.G."/>
            <person name="Beck B.J."/>
            <person name="De Vos P."/>
            <person name="Vandamme P."/>
            <person name="Eisen J.A."/>
            <person name="Garrity G."/>
            <person name="Hugenholtz P."/>
            <person name="Kyrpides N.C."/>
        </authorList>
    </citation>
    <scope>NUCLEOTIDE SEQUENCE [LARGE SCALE GENOMIC DNA]</scope>
    <source>
        <strain evidence="9 10">VKM Ac-2540</strain>
    </source>
</reference>
<feature type="domain" description="Zeta toxin" evidence="8">
    <location>
        <begin position="30"/>
        <end position="195"/>
    </location>
</feature>
<comment type="similarity">
    <text evidence="1">Belongs to the zeta toxin family.</text>
</comment>
<dbReference type="InterPro" id="IPR027417">
    <property type="entry name" value="P-loop_NTPase"/>
</dbReference>
<evidence type="ECO:0000256" key="2">
    <source>
        <dbReference type="ARBA" id="ARBA00011963"/>
    </source>
</evidence>
<feature type="region of interest" description="Disordered" evidence="7">
    <location>
        <begin position="265"/>
        <end position="296"/>
    </location>
</feature>
<evidence type="ECO:0000256" key="4">
    <source>
        <dbReference type="ARBA" id="ARBA00022840"/>
    </source>
</evidence>
<evidence type="ECO:0000256" key="3">
    <source>
        <dbReference type="ARBA" id="ARBA00022741"/>
    </source>
</evidence>
<dbReference type="GO" id="GO:0016301">
    <property type="term" value="F:kinase activity"/>
    <property type="evidence" value="ECO:0007669"/>
    <property type="project" value="InterPro"/>
</dbReference>
<dbReference type="InterPro" id="IPR010488">
    <property type="entry name" value="Zeta_toxin_domain"/>
</dbReference>
<dbReference type="SUPFAM" id="SSF52540">
    <property type="entry name" value="P-loop containing nucleoside triphosphate hydrolases"/>
    <property type="match status" value="1"/>
</dbReference>
<sequence>MSGRILDDGALGEVFRRRVRPELHGSRQAGPKTALLVTGQEASGKTSVMQPLAASLGLAGACRLEADDLFAAHPEFAGGNELQLLDDINYLTYLAESEIHEQGWDLVTSQPCYSEQLAVGELEYHRAHDYRVVVAVVATQPAESLLSAADRYYNHGGRLITAEDHAASVEALPRVVQAIARSDACAGLHLVTRDNAVPGADFRGSPDAAERELKRLQDQPWSAQRVERFQQIRATLPPDTDMVRAIDRLAEPKLTQFRALRASGLIDSPRTRSTPDITGARSRIRASSGKHPEAGR</sequence>
<gene>
    <name evidence="9" type="ORF">EV645_3445</name>
</gene>
<evidence type="ECO:0000256" key="5">
    <source>
        <dbReference type="ARBA" id="ARBA00032897"/>
    </source>
</evidence>
<evidence type="ECO:0000313" key="10">
    <source>
        <dbReference type="Proteomes" id="UP000292027"/>
    </source>
</evidence>
<evidence type="ECO:0000256" key="6">
    <source>
        <dbReference type="ARBA" id="ARBA00048178"/>
    </source>
</evidence>
<dbReference type="Pfam" id="PF06414">
    <property type="entry name" value="Zeta_toxin"/>
    <property type="match status" value="1"/>
</dbReference>
<dbReference type="EMBL" id="SHKR01000012">
    <property type="protein sequence ID" value="RZU15905.1"/>
    <property type="molecule type" value="Genomic_DNA"/>
</dbReference>
<keyword evidence="3" id="KW-0547">Nucleotide-binding</keyword>
<keyword evidence="4" id="KW-0067">ATP-binding</keyword>
<evidence type="ECO:0000313" key="9">
    <source>
        <dbReference type="EMBL" id="RZU15905.1"/>
    </source>
</evidence>
<dbReference type="Gene3D" id="3.40.50.300">
    <property type="entry name" value="P-loop containing nucleotide triphosphate hydrolases"/>
    <property type="match status" value="1"/>
</dbReference>
<dbReference type="GO" id="GO:0005524">
    <property type="term" value="F:ATP binding"/>
    <property type="evidence" value="ECO:0007669"/>
    <property type="project" value="UniProtKB-KW"/>
</dbReference>
<name>A0A4Q7X0U9_9ACTN</name>
<dbReference type="AlphaFoldDB" id="A0A4Q7X0U9"/>
<accession>A0A4Q7X0U9</accession>
<proteinExistence type="inferred from homology"/>
<dbReference type="Proteomes" id="UP000292027">
    <property type="component" value="Unassembled WGS sequence"/>
</dbReference>
<protein>
    <recommendedName>
        <fullName evidence="5">UDP-N-acetylglucosamine kinase</fullName>
        <ecNumber evidence="2">2.7.1.176</ecNumber>
    </recommendedName>
    <alternativeName>
        <fullName evidence="5">UDP-N-acetylglucosamine kinase</fullName>
    </alternativeName>
</protein>
<evidence type="ECO:0000256" key="1">
    <source>
        <dbReference type="ARBA" id="ARBA00009104"/>
    </source>
</evidence>
<dbReference type="RefSeq" id="WP_130444817.1">
    <property type="nucleotide sequence ID" value="NZ_SHKR01000012.1"/>
</dbReference>
<evidence type="ECO:0000259" key="8">
    <source>
        <dbReference type="Pfam" id="PF06414"/>
    </source>
</evidence>
<dbReference type="OrthoDB" id="5063868at2"/>
<evidence type="ECO:0000256" key="7">
    <source>
        <dbReference type="SAM" id="MobiDB-lite"/>
    </source>
</evidence>
<comment type="caution">
    <text evidence="9">The sequence shown here is derived from an EMBL/GenBank/DDBJ whole genome shotgun (WGS) entry which is preliminary data.</text>
</comment>
<keyword evidence="10" id="KW-1185">Reference proteome</keyword>
<dbReference type="EC" id="2.7.1.176" evidence="2"/>
<comment type="catalytic activity">
    <reaction evidence="6">
        <text>UDP-N-acetyl-alpha-D-glucosamine + ATP = UDP-N-acetyl-alpha-D-glucosamine 3'-phosphate + ADP + H(+)</text>
        <dbReference type="Rhea" id="RHEA:32671"/>
        <dbReference type="ChEBI" id="CHEBI:15378"/>
        <dbReference type="ChEBI" id="CHEBI:30616"/>
        <dbReference type="ChEBI" id="CHEBI:57705"/>
        <dbReference type="ChEBI" id="CHEBI:64353"/>
        <dbReference type="ChEBI" id="CHEBI:456216"/>
        <dbReference type="EC" id="2.7.1.176"/>
    </reaction>
</comment>